<evidence type="ECO:0000313" key="2">
    <source>
        <dbReference type="EMBL" id="SEN29282.1"/>
    </source>
</evidence>
<feature type="transmembrane region" description="Helical" evidence="1">
    <location>
        <begin position="12"/>
        <end position="31"/>
    </location>
</feature>
<name>A0A1H8FBZ9_9BACL</name>
<evidence type="ECO:0000256" key="1">
    <source>
        <dbReference type="SAM" id="Phobius"/>
    </source>
</evidence>
<protein>
    <submittedName>
        <fullName evidence="2">Uncharacterized protein</fullName>
    </submittedName>
</protein>
<keyword evidence="1" id="KW-1133">Transmembrane helix</keyword>
<gene>
    <name evidence="2" type="ORF">SAMN05444955_108123</name>
</gene>
<dbReference type="OrthoDB" id="1899479at2"/>
<organism evidence="2 3">
    <name type="scientific">Lihuaxuella thermophila</name>
    <dbReference type="NCBI Taxonomy" id="1173111"/>
    <lineage>
        <taxon>Bacteria</taxon>
        <taxon>Bacillati</taxon>
        <taxon>Bacillota</taxon>
        <taxon>Bacilli</taxon>
        <taxon>Bacillales</taxon>
        <taxon>Thermoactinomycetaceae</taxon>
        <taxon>Lihuaxuella</taxon>
    </lineage>
</organism>
<dbReference type="Proteomes" id="UP000199695">
    <property type="component" value="Unassembled WGS sequence"/>
</dbReference>
<dbReference type="STRING" id="1173111.SAMN05444955_108123"/>
<dbReference type="RefSeq" id="WP_089968628.1">
    <property type="nucleotide sequence ID" value="NZ_FOCQ01000008.1"/>
</dbReference>
<proteinExistence type="predicted"/>
<keyword evidence="3" id="KW-1185">Reference proteome</keyword>
<keyword evidence="1" id="KW-0812">Transmembrane</keyword>
<reference evidence="2 3" key="1">
    <citation type="submission" date="2016-10" db="EMBL/GenBank/DDBJ databases">
        <authorList>
            <person name="de Groot N.N."/>
        </authorList>
    </citation>
    <scope>NUCLEOTIDE SEQUENCE [LARGE SCALE GENOMIC DNA]</scope>
    <source>
        <strain evidence="2 3">DSM 46701</strain>
    </source>
</reference>
<dbReference type="AlphaFoldDB" id="A0A1H8FBZ9"/>
<evidence type="ECO:0000313" key="3">
    <source>
        <dbReference type="Proteomes" id="UP000199695"/>
    </source>
</evidence>
<accession>A0A1H8FBZ9</accession>
<dbReference type="EMBL" id="FOCQ01000008">
    <property type="protein sequence ID" value="SEN29282.1"/>
    <property type="molecule type" value="Genomic_DNA"/>
</dbReference>
<keyword evidence="1" id="KW-0472">Membrane</keyword>
<sequence length="177" mass="19960">MFSFTNRKNWRAIIFFLLFACLSNYIVYQIIKPEQKSVHVNLVTDLSDQRKLAGLSHHIFVGKVISQAGTKSLGSLPETQFKVQVLQNIKGNLSGTIVVNQQGGYAPGSQLVLVEGDPLLQPGKTYLFATRYLKQENWHTVIPNYGDILLDSPVKQQNLLTQMKQAVEEQILFRANN</sequence>